<accession>A0A078MCR5</accession>
<evidence type="ECO:0000313" key="2">
    <source>
        <dbReference type="EMBL" id="CEA02521.1"/>
    </source>
</evidence>
<dbReference type="Pfam" id="PF14504">
    <property type="entry name" value="CAP_assoc_N"/>
    <property type="match status" value="1"/>
</dbReference>
<organism evidence="2">
    <name type="scientific">Metalysinibacillus saudimassiliensis</name>
    <dbReference type="NCBI Taxonomy" id="1461583"/>
    <lineage>
        <taxon>Bacteria</taxon>
        <taxon>Bacillati</taxon>
        <taxon>Bacillota</taxon>
        <taxon>Bacilli</taxon>
        <taxon>Bacillales</taxon>
        <taxon>Caryophanaceae</taxon>
        <taxon>Metalysinibacillus</taxon>
    </lineage>
</organism>
<dbReference type="Gene3D" id="3.40.33.10">
    <property type="entry name" value="CAP"/>
    <property type="match status" value="1"/>
</dbReference>
<reference evidence="2" key="1">
    <citation type="submission" date="2014-07" db="EMBL/GenBank/DDBJ databases">
        <authorList>
            <person name="Urmite Genomes Urmite Genomes"/>
        </authorList>
    </citation>
    <scope>NUCLEOTIDE SEQUENCE</scope>
    <source>
        <strain evidence="2">13S34_air</strain>
    </source>
</reference>
<dbReference type="InterPro" id="IPR035940">
    <property type="entry name" value="CAP_sf"/>
</dbReference>
<protein>
    <recommendedName>
        <fullName evidence="1">CAP-associated domain-containing protein</fullName>
    </recommendedName>
</protein>
<sequence length="355" mass="40847">MKALFRILVITTILTFVFYKYSQNSSAPPPKPDEDATYAEWQEYASEALPRPKKGVSTLIGKSSVDILTQYGEPKRTEASAYGYEWWTYNDDATTFTMIALEQDIVKQVYIAGRSVKTDPFTLGSTLDDVYRTSIIEPEVMLNYEEQLYTLALTDYDLKHRLLVKFDDIVAQVFVDAQQEVTAIRFFDYATIIKLQPYELAYYEGALQRPIMDAELQSEVIKGVEAQAADLLAVQRYYKLLPVYRKNELLKQLAQTTVQDYVKQRENENEARLSLQERAQAIGILTPHIAEATEEISFDAIEMMHRMFNEDESKEVLLNKEYTHYGIACLTDVCTHIAAKREQVKQAPMNEQSER</sequence>
<gene>
    <name evidence="2" type="ORF">BN1050_01285</name>
</gene>
<dbReference type="AlphaFoldDB" id="A0A078MCR5"/>
<evidence type="ECO:0000259" key="1">
    <source>
        <dbReference type="Pfam" id="PF14504"/>
    </source>
</evidence>
<proteinExistence type="predicted"/>
<dbReference type="PATRIC" id="fig|1461583.4.peg.1244"/>
<dbReference type="HOGENOM" id="CLU_048708_0_1_9"/>
<name>A0A078MCR5_9BACL</name>
<dbReference type="InterPro" id="IPR029410">
    <property type="entry name" value="CAP_assoc"/>
</dbReference>
<dbReference type="EMBL" id="LN483074">
    <property type="protein sequence ID" value="CEA02521.1"/>
    <property type="molecule type" value="Genomic_DNA"/>
</dbReference>
<feature type="domain" description="CAP-associated" evidence="1">
    <location>
        <begin position="60"/>
        <end position="198"/>
    </location>
</feature>